<evidence type="ECO:0000256" key="5">
    <source>
        <dbReference type="ARBA" id="ARBA00022490"/>
    </source>
</evidence>
<dbReference type="Pfam" id="PF01135">
    <property type="entry name" value="PCMT"/>
    <property type="match status" value="1"/>
</dbReference>
<evidence type="ECO:0000256" key="2">
    <source>
        <dbReference type="ARBA" id="ARBA00005369"/>
    </source>
</evidence>
<evidence type="ECO:0000256" key="8">
    <source>
        <dbReference type="ARBA" id="ARBA00022691"/>
    </source>
</evidence>
<gene>
    <name evidence="12" type="primary">fxlM</name>
    <name evidence="12" type="ORF">RNC47_31655</name>
</gene>
<dbReference type="CDD" id="cd02440">
    <property type="entry name" value="AdoMet_MTases"/>
    <property type="match status" value="1"/>
</dbReference>
<keyword evidence="8" id="KW-0949">S-adenosyl-L-methionine</keyword>
<dbReference type="GO" id="GO:0032259">
    <property type="term" value="P:methylation"/>
    <property type="evidence" value="ECO:0007669"/>
    <property type="project" value="UniProtKB-KW"/>
</dbReference>
<evidence type="ECO:0000256" key="10">
    <source>
        <dbReference type="ARBA" id="ARBA00031323"/>
    </source>
</evidence>
<comment type="subcellular location">
    <subcellularLocation>
        <location evidence="1">Cytoplasm</location>
    </subcellularLocation>
</comment>
<name>A0ABU2LZB1_9ACTN</name>
<reference evidence="13" key="1">
    <citation type="submission" date="2023-07" db="EMBL/GenBank/DDBJ databases">
        <title>30 novel species of actinomycetes from the DSMZ collection.</title>
        <authorList>
            <person name="Nouioui I."/>
        </authorList>
    </citation>
    <scope>NUCLEOTIDE SEQUENCE [LARGE SCALE GENOMIC DNA]</scope>
    <source>
        <strain evidence="13">DSM 44918</strain>
    </source>
</reference>
<evidence type="ECO:0000256" key="9">
    <source>
        <dbReference type="ARBA" id="ARBA00030757"/>
    </source>
</evidence>
<evidence type="ECO:0000256" key="11">
    <source>
        <dbReference type="ARBA" id="ARBA00031350"/>
    </source>
</evidence>
<evidence type="ECO:0000256" key="7">
    <source>
        <dbReference type="ARBA" id="ARBA00022679"/>
    </source>
</evidence>
<keyword evidence="6 12" id="KW-0489">Methyltransferase</keyword>
<keyword evidence="7" id="KW-0808">Transferase</keyword>
<comment type="similarity">
    <text evidence="2">Belongs to the methyltransferase superfamily. L-isoaspartyl/D-aspartyl protein methyltransferase family.</text>
</comment>
<dbReference type="InterPro" id="IPR027573">
    <property type="entry name" value="Methyltran_FxLD"/>
</dbReference>
<evidence type="ECO:0000256" key="1">
    <source>
        <dbReference type="ARBA" id="ARBA00004496"/>
    </source>
</evidence>
<sequence>METVAVDRNAALVEELRGSGQIVSERVAAAFLAVPRHRFLPGVGLEDAYRNDSVFTKRGADGKPVSSVSAPWLVATMLERLAPRPGDRVLEVGSGGYNAALLRHMVRPEGAVTSQDIDAEVIARAAGCLADAGVRDVRLVTGDGRFGVPEGAPFDRLIVTVQATRVEPAWLDQLADDGRLVVPLRLRGLSRLLTFTREEGHWRGDGWEQCGFVRMRGEGVASPMASAVLADGVRLRWDGGPPPDDAALTAAWNSERRELWSGVRVGATEGTRPVLDLWLATMLDALGRIHTGAASPPGLPVLPGGSPATWSRESLAYLTMRPANADGTHFEYGVAWHGPHAALAEEFVSQLRVWDRDQRGGPGPSLVVFPEGSTEEPTVGRVLRRPGPRMVLTWP</sequence>
<protein>
    <recommendedName>
        <fullName evidence="4">Protein-L-isoaspartate O-methyltransferase</fullName>
        <ecNumber evidence="3">2.1.1.77</ecNumber>
    </recommendedName>
    <alternativeName>
        <fullName evidence="11">L-isoaspartyl protein carboxyl methyltransferase</fullName>
    </alternativeName>
    <alternativeName>
        <fullName evidence="9">Protein L-isoaspartyl methyltransferase</fullName>
    </alternativeName>
    <alternativeName>
        <fullName evidence="10">Protein-beta-aspartate methyltransferase</fullName>
    </alternativeName>
</protein>
<dbReference type="PANTHER" id="PTHR11579:SF0">
    <property type="entry name" value="PROTEIN-L-ISOASPARTATE(D-ASPARTATE) O-METHYLTRANSFERASE"/>
    <property type="match status" value="1"/>
</dbReference>
<evidence type="ECO:0000256" key="3">
    <source>
        <dbReference type="ARBA" id="ARBA00011890"/>
    </source>
</evidence>
<dbReference type="RefSeq" id="WP_311603759.1">
    <property type="nucleotide sequence ID" value="NZ_JAVREM010000076.1"/>
</dbReference>
<dbReference type="SUPFAM" id="SSF53335">
    <property type="entry name" value="S-adenosyl-L-methionine-dependent methyltransferases"/>
    <property type="match status" value="1"/>
</dbReference>
<proteinExistence type="inferred from homology"/>
<dbReference type="Gene3D" id="3.40.50.150">
    <property type="entry name" value="Vaccinia Virus protein VP39"/>
    <property type="match status" value="1"/>
</dbReference>
<organism evidence="12 13">
    <name type="scientific">Streptomyces millisiae</name>
    <dbReference type="NCBI Taxonomy" id="3075542"/>
    <lineage>
        <taxon>Bacteria</taxon>
        <taxon>Bacillati</taxon>
        <taxon>Actinomycetota</taxon>
        <taxon>Actinomycetes</taxon>
        <taxon>Kitasatosporales</taxon>
        <taxon>Streptomycetaceae</taxon>
        <taxon>Streptomyces</taxon>
    </lineage>
</organism>
<keyword evidence="5" id="KW-0963">Cytoplasm</keyword>
<dbReference type="EMBL" id="JAVREM010000076">
    <property type="protein sequence ID" value="MDT0322880.1"/>
    <property type="molecule type" value="Genomic_DNA"/>
</dbReference>
<evidence type="ECO:0000313" key="13">
    <source>
        <dbReference type="Proteomes" id="UP001183420"/>
    </source>
</evidence>
<dbReference type="GO" id="GO:0008168">
    <property type="term" value="F:methyltransferase activity"/>
    <property type="evidence" value="ECO:0007669"/>
    <property type="project" value="UniProtKB-KW"/>
</dbReference>
<dbReference type="InterPro" id="IPR000682">
    <property type="entry name" value="PCMT"/>
</dbReference>
<keyword evidence="13" id="KW-1185">Reference proteome</keyword>
<evidence type="ECO:0000256" key="4">
    <source>
        <dbReference type="ARBA" id="ARBA00013346"/>
    </source>
</evidence>
<evidence type="ECO:0000256" key="6">
    <source>
        <dbReference type="ARBA" id="ARBA00022603"/>
    </source>
</evidence>
<dbReference type="EC" id="2.1.1.77" evidence="3"/>
<dbReference type="NCBIfam" id="TIGR04364">
    <property type="entry name" value="methyltran_FxLD"/>
    <property type="match status" value="1"/>
</dbReference>
<evidence type="ECO:0000313" key="12">
    <source>
        <dbReference type="EMBL" id="MDT0322880.1"/>
    </source>
</evidence>
<dbReference type="Proteomes" id="UP001183420">
    <property type="component" value="Unassembled WGS sequence"/>
</dbReference>
<dbReference type="PANTHER" id="PTHR11579">
    <property type="entry name" value="PROTEIN-L-ISOASPARTATE O-METHYLTRANSFERASE"/>
    <property type="match status" value="1"/>
</dbReference>
<accession>A0ABU2LZB1</accession>
<dbReference type="InterPro" id="IPR029063">
    <property type="entry name" value="SAM-dependent_MTases_sf"/>
</dbReference>
<comment type="caution">
    <text evidence="12">The sequence shown here is derived from an EMBL/GenBank/DDBJ whole genome shotgun (WGS) entry which is preliminary data.</text>
</comment>